<dbReference type="GO" id="GO:0008977">
    <property type="term" value="F:prephenate dehydrogenase (NAD+) activity"/>
    <property type="evidence" value="ECO:0007669"/>
    <property type="project" value="InterPro"/>
</dbReference>
<dbReference type="Pfam" id="PF20463">
    <property type="entry name" value="PDH_C"/>
    <property type="match status" value="1"/>
</dbReference>
<evidence type="ECO:0000256" key="2">
    <source>
        <dbReference type="ARBA" id="ARBA00023002"/>
    </source>
</evidence>
<evidence type="ECO:0000313" key="4">
    <source>
        <dbReference type="EMBL" id="ABW27939.1"/>
    </source>
</evidence>
<evidence type="ECO:0000256" key="1">
    <source>
        <dbReference type="ARBA" id="ARBA00007964"/>
    </source>
</evidence>
<dbReference type="Proteomes" id="UP000000268">
    <property type="component" value="Chromosome"/>
</dbReference>
<dbReference type="SUPFAM" id="SSF51735">
    <property type="entry name" value="NAD(P)-binding Rossmann-fold domains"/>
    <property type="match status" value="1"/>
</dbReference>
<dbReference type="GO" id="GO:0070403">
    <property type="term" value="F:NAD+ binding"/>
    <property type="evidence" value="ECO:0007669"/>
    <property type="project" value="InterPro"/>
</dbReference>
<dbReference type="Pfam" id="PF02153">
    <property type="entry name" value="PDH_N"/>
    <property type="match status" value="1"/>
</dbReference>
<evidence type="ECO:0000313" key="5">
    <source>
        <dbReference type="Proteomes" id="UP000000268"/>
    </source>
</evidence>
<sequence length="278" mass="30062">MNIGIVGLGLIGGSLAYDFRALGYKVLGVSRQPQTCEDAVKLGAVDAASSDLASLAPVDVVFICTPVSVIDAIATRLIPHLSQNAILTDVGSVKGTVVKRLTPLWPRFIGGHPMAGSEETGIHAAQSRLFAGNPYILTPTPETPADVIETMRDLIGQLDCNLYECSPTVHDRAVAWISHLPKMTSAALITACLSEGDSEILKLAQSFASSGFRDTSRVGGGNPELGCMMAQYNREELLRSLHQYRQSLDQLTEVIERSDWLALERLLSQTQTERPKFL</sequence>
<name>B0CBF4_ACAM1</name>
<dbReference type="Gene3D" id="1.10.3660.10">
    <property type="entry name" value="6-phosphogluconate dehydrogenase C-terminal like domain"/>
    <property type="match status" value="1"/>
</dbReference>
<dbReference type="FunFam" id="3.40.50.720:FF:000208">
    <property type="entry name" value="Prephenate dehydrogenase"/>
    <property type="match status" value="1"/>
</dbReference>
<comment type="similarity">
    <text evidence="1">Belongs to the prephenate/arogenate dehydrogenase family.</text>
</comment>
<reference evidence="4 5" key="1">
    <citation type="journal article" date="2008" name="Proc. Natl. Acad. Sci. U.S.A.">
        <title>Niche adaptation and genome expansion in the chlorophyll d-producing cyanobacterium Acaryochloris marina.</title>
        <authorList>
            <person name="Swingley W.D."/>
            <person name="Chen M."/>
            <person name="Cheung P.C."/>
            <person name="Conrad A.L."/>
            <person name="Dejesa L.C."/>
            <person name="Hao J."/>
            <person name="Honchak B.M."/>
            <person name="Karbach L.E."/>
            <person name="Kurdoglu A."/>
            <person name="Lahiri S."/>
            <person name="Mastrian S.D."/>
            <person name="Miyashita H."/>
            <person name="Page L."/>
            <person name="Ramakrishna P."/>
            <person name="Satoh S."/>
            <person name="Sattley W.M."/>
            <person name="Shimada Y."/>
            <person name="Taylor H.L."/>
            <person name="Tomo T."/>
            <person name="Tsuchiya T."/>
            <person name="Wang Z.T."/>
            <person name="Raymond J."/>
            <person name="Mimuro M."/>
            <person name="Blankenship R.E."/>
            <person name="Touchman J.W."/>
        </authorList>
    </citation>
    <scope>NUCLEOTIDE SEQUENCE [LARGE SCALE GENOMIC DNA]</scope>
    <source>
        <strain evidence="5">MBIC 11017</strain>
    </source>
</reference>
<dbReference type="GO" id="GO:0004665">
    <property type="term" value="F:prephenate dehydrogenase (NADP+) activity"/>
    <property type="evidence" value="ECO:0007669"/>
    <property type="project" value="InterPro"/>
</dbReference>
<dbReference type="HOGENOM" id="CLU_055968_2_0_3"/>
<accession>B0CBF4</accession>
<organism evidence="4 5">
    <name type="scientific">Acaryochloris marina (strain MBIC 11017)</name>
    <dbReference type="NCBI Taxonomy" id="329726"/>
    <lineage>
        <taxon>Bacteria</taxon>
        <taxon>Bacillati</taxon>
        <taxon>Cyanobacteriota</taxon>
        <taxon>Cyanophyceae</taxon>
        <taxon>Acaryochloridales</taxon>
        <taxon>Acaryochloridaceae</taxon>
        <taxon>Acaryochloris</taxon>
    </lineage>
</organism>
<gene>
    <name evidence="4" type="primary">tyrA</name>
    <name evidence="4" type="ordered locus">AM1_2942</name>
</gene>
<dbReference type="InterPro" id="IPR046825">
    <property type="entry name" value="PDH_C"/>
</dbReference>
<dbReference type="PANTHER" id="PTHR21363">
    <property type="entry name" value="PREPHENATE DEHYDROGENASE"/>
    <property type="match status" value="1"/>
</dbReference>
<keyword evidence="5" id="KW-1185">Reference proteome</keyword>
<dbReference type="OrthoDB" id="9802008at2"/>
<dbReference type="InterPro" id="IPR008927">
    <property type="entry name" value="6-PGluconate_DH-like_C_sf"/>
</dbReference>
<dbReference type="SUPFAM" id="SSF48179">
    <property type="entry name" value="6-phosphogluconate dehydrogenase C-terminal domain-like"/>
    <property type="match status" value="1"/>
</dbReference>
<protein>
    <submittedName>
        <fullName evidence="4">Prephenate dehydrogenase tyrA</fullName>
    </submittedName>
</protein>
<dbReference type="InterPro" id="IPR050812">
    <property type="entry name" value="Preph/Arog_dehydrog"/>
</dbReference>
<dbReference type="InterPro" id="IPR003099">
    <property type="entry name" value="Prephen_DH"/>
</dbReference>
<dbReference type="PANTHER" id="PTHR21363:SF0">
    <property type="entry name" value="PREPHENATE DEHYDROGENASE [NADP(+)]"/>
    <property type="match status" value="1"/>
</dbReference>
<keyword evidence="2" id="KW-0560">Oxidoreductase</keyword>
<dbReference type="RefSeq" id="WP_012163373.1">
    <property type="nucleotide sequence ID" value="NC_009925.1"/>
</dbReference>
<dbReference type="NCBIfam" id="NF005650">
    <property type="entry name" value="PRK07417.1"/>
    <property type="match status" value="1"/>
</dbReference>
<dbReference type="AlphaFoldDB" id="B0CBF4"/>
<dbReference type="Gene3D" id="3.40.50.720">
    <property type="entry name" value="NAD(P)-binding Rossmann-like Domain"/>
    <property type="match status" value="1"/>
</dbReference>
<feature type="domain" description="Prephenate/arogenate dehydrogenase" evidence="3">
    <location>
        <begin position="1"/>
        <end position="278"/>
    </location>
</feature>
<dbReference type="InterPro" id="IPR036291">
    <property type="entry name" value="NAD(P)-bd_dom_sf"/>
</dbReference>
<dbReference type="KEGG" id="amr:AM1_2942"/>
<dbReference type="PROSITE" id="PS51176">
    <property type="entry name" value="PDH_ADH"/>
    <property type="match status" value="1"/>
</dbReference>
<proteinExistence type="inferred from homology"/>
<dbReference type="InterPro" id="IPR046826">
    <property type="entry name" value="PDH_N"/>
</dbReference>
<evidence type="ECO:0000259" key="3">
    <source>
        <dbReference type="PROSITE" id="PS51176"/>
    </source>
</evidence>
<dbReference type="EMBL" id="CP000828">
    <property type="protein sequence ID" value="ABW27939.1"/>
    <property type="molecule type" value="Genomic_DNA"/>
</dbReference>
<dbReference type="GO" id="GO:0006571">
    <property type="term" value="P:tyrosine biosynthetic process"/>
    <property type="evidence" value="ECO:0007669"/>
    <property type="project" value="InterPro"/>
</dbReference>
<dbReference type="eggNOG" id="COG0287">
    <property type="taxonomic scope" value="Bacteria"/>
</dbReference>
<dbReference type="STRING" id="329726.AM1_2942"/>